<name>A0A5B7K0P4_PORTR</name>
<dbReference type="EMBL" id="VSRR010121879">
    <property type="protein sequence ID" value="MPD00194.1"/>
    <property type="molecule type" value="Genomic_DNA"/>
</dbReference>
<comment type="caution">
    <text evidence="1">The sequence shown here is derived from an EMBL/GenBank/DDBJ whole genome shotgun (WGS) entry which is preliminary data.</text>
</comment>
<dbReference type="AlphaFoldDB" id="A0A5B7K0P4"/>
<organism evidence="1 2">
    <name type="scientific">Portunus trituberculatus</name>
    <name type="common">Swimming crab</name>
    <name type="synonym">Neptunus trituberculatus</name>
    <dbReference type="NCBI Taxonomy" id="210409"/>
    <lineage>
        <taxon>Eukaryota</taxon>
        <taxon>Metazoa</taxon>
        <taxon>Ecdysozoa</taxon>
        <taxon>Arthropoda</taxon>
        <taxon>Crustacea</taxon>
        <taxon>Multicrustacea</taxon>
        <taxon>Malacostraca</taxon>
        <taxon>Eumalacostraca</taxon>
        <taxon>Eucarida</taxon>
        <taxon>Decapoda</taxon>
        <taxon>Pleocyemata</taxon>
        <taxon>Brachyura</taxon>
        <taxon>Eubrachyura</taxon>
        <taxon>Portunoidea</taxon>
        <taxon>Portunidae</taxon>
        <taxon>Portuninae</taxon>
        <taxon>Portunus</taxon>
    </lineage>
</organism>
<protein>
    <submittedName>
        <fullName evidence="1">Uncharacterized protein</fullName>
    </submittedName>
</protein>
<evidence type="ECO:0000313" key="1">
    <source>
        <dbReference type="EMBL" id="MPD00194.1"/>
    </source>
</evidence>
<gene>
    <name evidence="1" type="ORF">E2C01_095652</name>
</gene>
<proteinExistence type="predicted"/>
<keyword evidence="2" id="KW-1185">Reference proteome</keyword>
<dbReference type="Proteomes" id="UP000324222">
    <property type="component" value="Unassembled WGS sequence"/>
</dbReference>
<accession>A0A5B7K0P4</accession>
<reference evidence="1 2" key="1">
    <citation type="submission" date="2019-05" db="EMBL/GenBank/DDBJ databases">
        <title>Another draft genome of Portunus trituberculatus and its Hox gene families provides insights of decapod evolution.</title>
        <authorList>
            <person name="Jeong J.-H."/>
            <person name="Song I."/>
            <person name="Kim S."/>
            <person name="Choi T."/>
            <person name="Kim D."/>
            <person name="Ryu S."/>
            <person name="Kim W."/>
        </authorList>
    </citation>
    <scope>NUCLEOTIDE SEQUENCE [LARGE SCALE GENOMIC DNA]</scope>
    <source>
        <tissue evidence="1">Muscle</tissue>
    </source>
</reference>
<evidence type="ECO:0000313" key="2">
    <source>
        <dbReference type="Proteomes" id="UP000324222"/>
    </source>
</evidence>
<sequence>MARQLPPSCLATSEHLSRTPIRLSTRTYRLNTDARRLPSLAASSERWGRSRIASHSTINTPGHQFAVSRNSDVCFHQFLCQESCTIKGDDD</sequence>